<organism evidence="2 3">
    <name type="scientific">Cannabis sativa</name>
    <name type="common">Hemp</name>
    <name type="synonym">Marijuana</name>
    <dbReference type="NCBI Taxonomy" id="3483"/>
    <lineage>
        <taxon>Eukaryota</taxon>
        <taxon>Viridiplantae</taxon>
        <taxon>Streptophyta</taxon>
        <taxon>Embryophyta</taxon>
        <taxon>Tracheophyta</taxon>
        <taxon>Spermatophyta</taxon>
        <taxon>Magnoliopsida</taxon>
        <taxon>eudicotyledons</taxon>
        <taxon>Gunneridae</taxon>
        <taxon>Pentapetalae</taxon>
        <taxon>rosids</taxon>
        <taxon>fabids</taxon>
        <taxon>Rosales</taxon>
        <taxon>Cannabaceae</taxon>
        <taxon>Cannabis</taxon>
    </lineage>
</organism>
<sequence>MAGEPRDRALSLLIAANNHRDFAIKVSSLREAKDILLPLDLSPTAELLSNLVELQSSPELVARRALLELVDEIGLKAMGHSSALMPVLLTLLKDDHYIVAKQSIVCGSNLFSSVLQEMSLQFQLCGKVERFLEELWSWMTKFKEAIFVIALESGCVATKLVALKFLETCVLLFTYDATETEAPVREGGQRPLKLGLGGGHLILDPYMLMSEAKRTLGILLDLLQSACSLPGPLTITVVNSNSLSDNDVVDIFLALCNTVKMLKGDMGSYSSKRLACGYCKE</sequence>
<gene>
    <name evidence="2" type="ORF">G4B88_007888</name>
</gene>
<name>A0A7J6EJM1_CANSA</name>
<proteinExistence type="predicted"/>
<dbReference type="EMBL" id="JAATIQ010000379">
    <property type="protein sequence ID" value="KAF4358638.1"/>
    <property type="molecule type" value="Genomic_DNA"/>
</dbReference>
<dbReference type="AlphaFoldDB" id="A0A7J6EJM1"/>
<dbReference type="SUPFAM" id="SSF48371">
    <property type="entry name" value="ARM repeat"/>
    <property type="match status" value="1"/>
</dbReference>
<keyword evidence="3" id="KW-1185">Reference proteome</keyword>
<dbReference type="Proteomes" id="UP000583929">
    <property type="component" value="Unassembled WGS sequence"/>
</dbReference>
<dbReference type="PANTHER" id="PTHR47184:SF3">
    <property type="entry name" value="PHOSPHATIDYLINOSITOL 3-AND 4-KINASE FAMILY PROTEIN-RELATED"/>
    <property type="match status" value="1"/>
</dbReference>
<dbReference type="Pfam" id="PF11935">
    <property type="entry name" value="SYMPK_PTA1_N"/>
    <property type="match status" value="1"/>
</dbReference>
<protein>
    <recommendedName>
        <fullName evidence="1">Symplekin/Pta1 N-terminal domain-containing protein</fullName>
    </recommendedName>
</protein>
<evidence type="ECO:0000259" key="1">
    <source>
        <dbReference type="Pfam" id="PF11935"/>
    </source>
</evidence>
<dbReference type="InterPro" id="IPR016024">
    <property type="entry name" value="ARM-type_fold"/>
</dbReference>
<evidence type="ECO:0000313" key="3">
    <source>
        <dbReference type="Proteomes" id="UP000583929"/>
    </source>
</evidence>
<reference evidence="2 3" key="1">
    <citation type="journal article" date="2020" name="bioRxiv">
        <title>Sequence and annotation of 42 cannabis genomes reveals extensive copy number variation in cannabinoid synthesis and pathogen resistance genes.</title>
        <authorList>
            <person name="Mckernan K.J."/>
            <person name="Helbert Y."/>
            <person name="Kane L.T."/>
            <person name="Ebling H."/>
            <person name="Zhang L."/>
            <person name="Liu B."/>
            <person name="Eaton Z."/>
            <person name="Mclaughlin S."/>
            <person name="Kingan S."/>
            <person name="Baybayan P."/>
            <person name="Concepcion G."/>
            <person name="Jordan M."/>
            <person name="Riva A."/>
            <person name="Barbazuk W."/>
            <person name="Harkins T."/>
        </authorList>
    </citation>
    <scope>NUCLEOTIDE SEQUENCE [LARGE SCALE GENOMIC DNA]</scope>
    <source>
        <strain evidence="3">cv. Jamaican Lion 4</strain>
        <tissue evidence="2">Leaf</tissue>
    </source>
</reference>
<comment type="caution">
    <text evidence="2">The sequence shown here is derived from an EMBL/GenBank/DDBJ whole genome shotgun (WGS) entry which is preliminary data.</text>
</comment>
<dbReference type="Gene3D" id="1.25.10.10">
    <property type="entry name" value="Leucine-rich Repeat Variant"/>
    <property type="match status" value="1"/>
</dbReference>
<dbReference type="InterPro" id="IPR032460">
    <property type="entry name" value="Symplekin/Pta1_N"/>
</dbReference>
<accession>A0A7J6EJM1</accession>
<dbReference type="InterPro" id="IPR011989">
    <property type="entry name" value="ARM-like"/>
</dbReference>
<evidence type="ECO:0000313" key="2">
    <source>
        <dbReference type="EMBL" id="KAF4358638.1"/>
    </source>
</evidence>
<feature type="domain" description="Symplekin/Pta1 N-terminal" evidence="1">
    <location>
        <begin position="98"/>
        <end position="241"/>
    </location>
</feature>
<dbReference type="PANTHER" id="PTHR47184">
    <property type="entry name" value="PHOSPHATIDYLINOSITOL 3-AND 4-KINASE FAMILY PROTEIN-RELATED"/>
    <property type="match status" value="1"/>
</dbReference>